<evidence type="ECO:0000313" key="3">
    <source>
        <dbReference type="Proteomes" id="UP000240009"/>
    </source>
</evidence>
<proteinExistence type="predicted"/>
<gene>
    <name evidence="2" type="ORF">C5Y96_25265</name>
</gene>
<feature type="region of interest" description="Disordered" evidence="1">
    <location>
        <begin position="76"/>
        <end position="112"/>
    </location>
</feature>
<dbReference type="Proteomes" id="UP000240009">
    <property type="component" value="Unassembled WGS sequence"/>
</dbReference>
<evidence type="ECO:0000256" key="1">
    <source>
        <dbReference type="SAM" id="MobiDB-lite"/>
    </source>
</evidence>
<sequence>MLIILAYSAGFNQAHCICIEKAPFRGRNQEKGPLVIPVDCLNQPYLLQQAETASQQAWPSAQQLGLASRQQASCVSQHASPNVQQSAWGADDAAEPGTANAPKPRPSANREPNTNLVIIVTSLIFKCR</sequence>
<name>A0A2S8EZ88_9BACT</name>
<comment type="caution">
    <text evidence="2">The sequence shown here is derived from an EMBL/GenBank/DDBJ whole genome shotgun (WGS) entry which is preliminary data.</text>
</comment>
<feature type="compositionally biased region" description="Polar residues" evidence="1">
    <location>
        <begin position="76"/>
        <end position="87"/>
    </location>
</feature>
<dbReference type="AlphaFoldDB" id="A0A2S8EZ88"/>
<reference evidence="2 3" key="1">
    <citation type="submission" date="2018-02" db="EMBL/GenBank/DDBJ databases">
        <title>Comparative genomes isolates from brazilian mangrove.</title>
        <authorList>
            <person name="Araujo J.E."/>
            <person name="Taketani R.G."/>
            <person name="Silva M.C.P."/>
            <person name="Loureco M.V."/>
            <person name="Andreote F.D."/>
        </authorList>
    </citation>
    <scope>NUCLEOTIDE SEQUENCE [LARGE SCALE GENOMIC DNA]</scope>
    <source>
        <strain evidence="2 3">HEX-2 MGV</strain>
    </source>
</reference>
<evidence type="ECO:0000313" key="2">
    <source>
        <dbReference type="EMBL" id="PQO25218.1"/>
    </source>
</evidence>
<dbReference type="EMBL" id="PUIA01000085">
    <property type="protein sequence ID" value="PQO25218.1"/>
    <property type="molecule type" value="Genomic_DNA"/>
</dbReference>
<accession>A0A2S8EZ88</accession>
<organism evidence="2 3">
    <name type="scientific">Blastopirellula marina</name>
    <dbReference type="NCBI Taxonomy" id="124"/>
    <lineage>
        <taxon>Bacteria</taxon>
        <taxon>Pseudomonadati</taxon>
        <taxon>Planctomycetota</taxon>
        <taxon>Planctomycetia</taxon>
        <taxon>Pirellulales</taxon>
        <taxon>Pirellulaceae</taxon>
        <taxon>Blastopirellula</taxon>
    </lineage>
</organism>
<protein>
    <submittedName>
        <fullName evidence="2">Uncharacterized protein</fullName>
    </submittedName>
</protein>